<dbReference type="EMBL" id="QEOB01000002">
    <property type="protein sequence ID" value="PVX86439.1"/>
    <property type="molecule type" value="Genomic_DNA"/>
</dbReference>
<name>A0ABX5KTI9_9BURK</name>
<accession>A0ABX5KTI9</accession>
<evidence type="ECO:0000313" key="2">
    <source>
        <dbReference type="Proteomes" id="UP000245712"/>
    </source>
</evidence>
<reference evidence="1 2" key="1">
    <citation type="submission" date="2018-05" db="EMBL/GenBank/DDBJ databases">
        <title>Genomic Encyclopedia of Type Strains, Phase IV (KMG-V): Genome sequencing to study the core and pangenomes of soil and plant-associated prokaryotes.</title>
        <authorList>
            <person name="Whitman W."/>
        </authorList>
    </citation>
    <scope>NUCLEOTIDE SEQUENCE [LARGE SCALE GENOMIC DNA]</scope>
    <source>
        <strain evidence="1 2">SCZa-39</strain>
    </source>
</reference>
<dbReference type="RefSeq" id="WP_116609852.1">
    <property type="nucleotide sequence ID" value="NZ_QEOB01000002.1"/>
</dbReference>
<gene>
    <name evidence="1" type="ORF">C7402_102275</name>
</gene>
<keyword evidence="2" id="KW-1185">Reference proteome</keyword>
<sequence>MSTVNIHQVKLKTRKEMERTIPRERLGWWHDVCPGGRLTLRDATEADLNRCHLREGSSRNPADYLCELPKDGSLVFKAAIAHMATYQVPVTA</sequence>
<dbReference type="Proteomes" id="UP000245712">
    <property type="component" value="Unassembled WGS sequence"/>
</dbReference>
<protein>
    <submittedName>
        <fullName evidence="1">Uncharacterized protein</fullName>
    </submittedName>
</protein>
<comment type="caution">
    <text evidence="1">The sequence shown here is derived from an EMBL/GenBank/DDBJ whole genome shotgun (WGS) entry which is preliminary data.</text>
</comment>
<organism evidence="1 2">
    <name type="scientific">Paraburkholderia unamae</name>
    <dbReference type="NCBI Taxonomy" id="219649"/>
    <lineage>
        <taxon>Bacteria</taxon>
        <taxon>Pseudomonadati</taxon>
        <taxon>Pseudomonadota</taxon>
        <taxon>Betaproteobacteria</taxon>
        <taxon>Burkholderiales</taxon>
        <taxon>Burkholderiaceae</taxon>
        <taxon>Paraburkholderia</taxon>
    </lineage>
</organism>
<evidence type="ECO:0000313" key="1">
    <source>
        <dbReference type="EMBL" id="PVX86439.1"/>
    </source>
</evidence>
<proteinExistence type="predicted"/>